<sequence length="197" mass="21596">MGALSGEATNGHPPVQIDKTATCVDENRQTDVSSNEKKKIFDSWRWTLIRIGIFSANFIYGLDTTIAAAIQAEAANDPNTAFDDHNYIGFALGGSSDQAALMKSACTDSRLVSGQNVTITGEWSMTSGVAASDTAFFTRWFTAQQQLYEKPGMAGWVFWTWKTDLNDPRWTYSVAADQGLIPTTASDLEQNVFQQVC</sequence>
<organism evidence="1 2">
    <name type="scientific">Zarea fungicola</name>
    <dbReference type="NCBI Taxonomy" id="93591"/>
    <lineage>
        <taxon>Eukaryota</taxon>
        <taxon>Fungi</taxon>
        <taxon>Dikarya</taxon>
        <taxon>Ascomycota</taxon>
        <taxon>Pezizomycotina</taxon>
        <taxon>Sordariomycetes</taxon>
        <taxon>Hypocreomycetidae</taxon>
        <taxon>Hypocreales</taxon>
        <taxon>Cordycipitaceae</taxon>
        <taxon>Zarea</taxon>
    </lineage>
</organism>
<proteinExistence type="predicted"/>
<evidence type="ECO:0000313" key="2">
    <source>
        <dbReference type="Proteomes" id="UP001143910"/>
    </source>
</evidence>
<dbReference type="EMBL" id="JANJQO010000169">
    <property type="protein sequence ID" value="KAJ2980841.1"/>
    <property type="molecule type" value="Genomic_DNA"/>
</dbReference>
<protein>
    <submittedName>
        <fullName evidence="1">Uncharacterized protein</fullName>
    </submittedName>
</protein>
<keyword evidence="2" id="KW-1185">Reference proteome</keyword>
<evidence type="ECO:0000313" key="1">
    <source>
        <dbReference type="EMBL" id="KAJ2980841.1"/>
    </source>
</evidence>
<name>A0ACC1NQH0_9HYPO</name>
<accession>A0ACC1NQH0</accession>
<comment type="caution">
    <text evidence="1">The sequence shown here is derived from an EMBL/GenBank/DDBJ whole genome shotgun (WGS) entry which is preliminary data.</text>
</comment>
<gene>
    <name evidence="1" type="ORF">NQ176_g2391</name>
</gene>
<dbReference type="Proteomes" id="UP001143910">
    <property type="component" value="Unassembled WGS sequence"/>
</dbReference>
<reference evidence="1" key="1">
    <citation type="submission" date="2022-08" db="EMBL/GenBank/DDBJ databases">
        <title>Genome Sequence of Lecanicillium fungicola.</title>
        <authorList>
            <person name="Buettner E."/>
        </authorList>
    </citation>
    <scope>NUCLEOTIDE SEQUENCE</scope>
    <source>
        <strain evidence="1">Babe33</strain>
    </source>
</reference>